<dbReference type="RefSeq" id="XP_006815903.1">
    <property type="nucleotide sequence ID" value="XM_006815840.1"/>
</dbReference>
<gene>
    <name evidence="3" type="primary">LOC102802098</name>
</gene>
<feature type="domain" description="Aldehyde dehydrogenase" evidence="1">
    <location>
        <begin position="51"/>
        <end position="110"/>
    </location>
</feature>
<evidence type="ECO:0000313" key="2">
    <source>
        <dbReference type="Proteomes" id="UP000694865"/>
    </source>
</evidence>
<proteinExistence type="predicted"/>
<reference evidence="3" key="1">
    <citation type="submission" date="2025-08" db="UniProtKB">
        <authorList>
            <consortium name="RefSeq"/>
        </authorList>
    </citation>
    <scope>IDENTIFICATION</scope>
    <source>
        <tissue evidence="3">Testes</tissue>
    </source>
</reference>
<organism evidence="2 3">
    <name type="scientific">Saccoglossus kowalevskii</name>
    <name type="common">Acorn worm</name>
    <dbReference type="NCBI Taxonomy" id="10224"/>
    <lineage>
        <taxon>Eukaryota</taxon>
        <taxon>Metazoa</taxon>
        <taxon>Hemichordata</taxon>
        <taxon>Enteropneusta</taxon>
        <taxon>Harrimaniidae</taxon>
        <taxon>Saccoglossus</taxon>
    </lineage>
</organism>
<dbReference type="InterPro" id="IPR016162">
    <property type="entry name" value="Ald_DH_N"/>
</dbReference>
<protein>
    <submittedName>
        <fullName evidence="3">Aldehyde dehydrogenase 5, mitochondrial-like</fullName>
    </submittedName>
</protein>
<feature type="non-terminal residue" evidence="3">
    <location>
        <position position="231"/>
    </location>
</feature>
<dbReference type="Gene3D" id="3.40.605.10">
    <property type="entry name" value="Aldehyde Dehydrogenase, Chain A, domain 1"/>
    <property type="match status" value="2"/>
</dbReference>
<dbReference type="Pfam" id="PF00171">
    <property type="entry name" value="Aldedh"/>
    <property type="match status" value="2"/>
</dbReference>
<accession>A0ABM0M7B2</accession>
<dbReference type="PANTHER" id="PTHR11699">
    <property type="entry name" value="ALDEHYDE DEHYDROGENASE-RELATED"/>
    <property type="match status" value="1"/>
</dbReference>
<sequence>MAAVTGKSTPNSVGEIFKSMSYGPAPEAANVAQAWLDNHGRSLGHFINNRWVKPEGRKTYESKNPATGEKLTSTVQGTDEDVELAVSSAKKAFESWSTLPSHVRARYLYRSVVHFTFSHLNYQNNLNLCTSRTNSRFIYTDQLCVIGAIVPWNFPLMLLTWKVGPALAMGNTVVLKPATYTRLTALLFAEICAEAGLPPGVFNVVTGDGRFGSKLATHPSVDKVAFTGSTQ</sequence>
<dbReference type="Proteomes" id="UP000694865">
    <property type="component" value="Unplaced"/>
</dbReference>
<dbReference type="InterPro" id="IPR016161">
    <property type="entry name" value="Ald_DH/histidinol_DH"/>
</dbReference>
<feature type="domain" description="Aldehyde dehydrogenase" evidence="1">
    <location>
        <begin position="132"/>
        <end position="231"/>
    </location>
</feature>
<evidence type="ECO:0000259" key="1">
    <source>
        <dbReference type="Pfam" id="PF00171"/>
    </source>
</evidence>
<evidence type="ECO:0000313" key="3">
    <source>
        <dbReference type="RefSeq" id="XP_006815903.1"/>
    </source>
</evidence>
<dbReference type="GeneID" id="102802098"/>
<dbReference type="SUPFAM" id="SSF53720">
    <property type="entry name" value="ALDH-like"/>
    <property type="match status" value="1"/>
</dbReference>
<name>A0ABM0M7B2_SACKO</name>
<dbReference type="InterPro" id="IPR015590">
    <property type="entry name" value="Aldehyde_DH_dom"/>
</dbReference>
<keyword evidence="2" id="KW-1185">Reference proteome</keyword>